<evidence type="ECO:0000313" key="2">
    <source>
        <dbReference type="Proteomes" id="UP001199044"/>
    </source>
</evidence>
<accession>A0ABS7YT00</accession>
<dbReference type="EMBL" id="JAIWIU010000203">
    <property type="protein sequence ID" value="MCA2018813.1"/>
    <property type="molecule type" value="Genomic_DNA"/>
</dbReference>
<comment type="caution">
    <text evidence="1">The sequence shown here is derived from an EMBL/GenBank/DDBJ whole genome shotgun (WGS) entry which is preliminary data.</text>
</comment>
<dbReference type="RefSeq" id="WP_225252117.1">
    <property type="nucleotide sequence ID" value="NZ_JAIWIU010000203.1"/>
</dbReference>
<evidence type="ECO:0000313" key="1">
    <source>
        <dbReference type="EMBL" id="MCA2018813.1"/>
    </source>
</evidence>
<keyword evidence="2" id="KW-1185">Reference proteome</keyword>
<name>A0ABS7YT00_9VIBR</name>
<gene>
    <name evidence="1" type="ORF">LDJ79_22055</name>
</gene>
<evidence type="ECO:0008006" key="3">
    <source>
        <dbReference type="Google" id="ProtNLM"/>
    </source>
</evidence>
<dbReference type="Proteomes" id="UP001199044">
    <property type="component" value="Unassembled WGS sequence"/>
</dbReference>
<reference evidence="2" key="1">
    <citation type="submission" date="2023-07" db="EMBL/GenBank/DDBJ databases">
        <title>Molecular identification of indigenous halophilic bacteria isolated from red sea cost, biodegradation of synthetic dyes and assessment of degraded metabolite toxicity.</title>
        <authorList>
            <person name="Chaieb K."/>
            <person name="Altayb H.N."/>
        </authorList>
    </citation>
    <scope>NUCLEOTIDE SEQUENCE [LARGE SCALE GENOMIC DNA]</scope>
    <source>
        <strain evidence="2">K20</strain>
    </source>
</reference>
<protein>
    <recommendedName>
        <fullName evidence="3">Antirepressor</fullName>
    </recommendedName>
</protein>
<organism evidence="1 2">
    <name type="scientific">Vibrio tritonius</name>
    <dbReference type="NCBI Taxonomy" id="1435069"/>
    <lineage>
        <taxon>Bacteria</taxon>
        <taxon>Pseudomonadati</taxon>
        <taxon>Pseudomonadota</taxon>
        <taxon>Gammaproteobacteria</taxon>
        <taxon>Vibrionales</taxon>
        <taxon>Vibrionaceae</taxon>
        <taxon>Vibrio</taxon>
    </lineage>
</organism>
<proteinExistence type="predicted"/>
<sequence length="228" mass="25598">MSLINTSQAVQELFGMDGKCLRTKANSYVRNGTIPSSLIKRFPSKTGTEGKESVALTSDGVSCLFNALVLDAFYNDTKKVKSIFEKWKERRAAYEECLEGLLNAQQVNQLNALEEKSRAFLQQLSDETFDLRNQRLTNPFSKHLPQIAMTNGGLLYELLRNSRLSLSLKDALLLASLENDLEKANCLSLEIDAKLLADDPMLSSLVDRIQRDYQEALSFQSLLNLLPD</sequence>